<gene>
    <name evidence="13" type="ORF">ACFQ3L_00610</name>
</gene>
<dbReference type="CDD" id="cd04485">
    <property type="entry name" value="DnaE_OBF"/>
    <property type="match status" value="1"/>
</dbReference>
<evidence type="ECO:0000256" key="8">
    <source>
        <dbReference type="ARBA" id="ARBA00022932"/>
    </source>
</evidence>
<dbReference type="EC" id="2.7.7.7" evidence="3"/>
<dbReference type="InterPro" id="IPR011708">
    <property type="entry name" value="DNA_pol3_alpha_NTPase_dom"/>
</dbReference>
<keyword evidence="14" id="KW-1185">Reference proteome</keyword>
<dbReference type="Gene3D" id="1.10.10.1600">
    <property type="entry name" value="Bacterial DNA polymerase III alpha subunit, thumb domain"/>
    <property type="match status" value="1"/>
</dbReference>
<dbReference type="Pfam" id="PF02811">
    <property type="entry name" value="PHP"/>
    <property type="match status" value="1"/>
</dbReference>
<dbReference type="InterPro" id="IPR041931">
    <property type="entry name" value="DNA_pol3_alpha_thumb_dom"/>
</dbReference>
<evidence type="ECO:0000313" key="14">
    <source>
        <dbReference type="Proteomes" id="UP001597249"/>
    </source>
</evidence>
<evidence type="ECO:0000256" key="1">
    <source>
        <dbReference type="ARBA" id="ARBA00004496"/>
    </source>
</evidence>
<comment type="similarity">
    <text evidence="2">Belongs to the DNA polymerase type-C family. DnaE subfamily.</text>
</comment>
<dbReference type="CDD" id="cd07431">
    <property type="entry name" value="PHP_PolIIIA"/>
    <property type="match status" value="1"/>
</dbReference>
<evidence type="ECO:0000256" key="3">
    <source>
        <dbReference type="ARBA" id="ARBA00012417"/>
    </source>
</evidence>
<evidence type="ECO:0000256" key="10">
    <source>
        <dbReference type="ARBA" id="ARBA00026073"/>
    </source>
</evidence>
<organism evidence="13 14">
    <name type="scientific">Lacticaseibacillus jixianensis</name>
    <dbReference type="NCBI Taxonomy" id="2486012"/>
    <lineage>
        <taxon>Bacteria</taxon>
        <taxon>Bacillati</taxon>
        <taxon>Bacillota</taxon>
        <taxon>Bacilli</taxon>
        <taxon>Lactobacillales</taxon>
        <taxon>Lactobacillaceae</taxon>
        <taxon>Lacticaseibacillus</taxon>
    </lineage>
</organism>
<keyword evidence="8" id="KW-0239">DNA-directed DNA polymerase</keyword>
<comment type="subcellular location">
    <subcellularLocation>
        <location evidence="1">Cytoplasm</location>
    </subcellularLocation>
</comment>
<comment type="subunit">
    <text evidence="10">DNA polymerase III contains a core (composed of alpha, epsilon and theta chains) that associates with a tau subunit. This core dimerizes to form the POLIII' complex. PolIII' associates with the gamma complex (composed of gamma, delta, delta', psi and chi chains) and with the beta chain to form the complete DNA polymerase III complex.</text>
</comment>
<dbReference type="PANTHER" id="PTHR32294">
    <property type="entry name" value="DNA POLYMERASE III SUBUNIT ALPHA"/>
    <property type="match status" value="1"/>
</dbReference>
<name>A0ABW4B5E5_9LACO</name>
<evidence type="ECO:0000256" key="9">
    <source>
        <dbReference type="ARBA" id="ARBA00025611"/>
    </source>
</evidence>
<keyword evidence="5 13" id="KW-0808">Transferase</keyword>
<dbReference type="PANTHER" id="PTHR32294:SF0">
    <property type="entry name" value="DNA POLYMERASE III SUBUNIT ALPHA"/>
    <property type="match status" value="1"/>
</dbReference>
<evidence type="ECO:0000256" key="7">
    <source>
        <dbReference type="ARBA" id="ARBA00022705"/>
    </source>
</evidence>
<dbReference type="Pfam" id="PF01336">
    <property type="entry name" value="tRNA_anti-codon"/>
    <property type="match status" value="1"/>
</dbReference>
<keyword evidence="7" id="KW-0235">DNA replication</keyword>
<dbReference type="Pfam" id="PF17657">
    <property type="entry name" value="DNA_pol3_finger"/>
    <property type="match status" value="1"/>
</dbReference>
<keyword evidence="6 13" id="KW-0548">Nucleotidyltransferase</keyword>
<accession>A0ABW4B5E5</accession>
<evidence type="ECO:0000256" key="6">
    <source>
        <dbReference type="ARBA" id="ARBA00022695"/>
    </source>
</evidence>
<comment type="function">
    <text evidence="9">DNA polymerase III is a complex, multichain enzyme responsible for most of the replicative synthesis in bacteria. This DNA polymerase also exhibits 3' to 5' exonuclease activity. The alpha chain is the DNA polymerase.</text>
</comment>
<comment type="catalytic activity">
    <reaction evidence="11">
        <text>DNA(n) + a 2'-deoxyribonucleoside 5'-triphosphate = DNA(n+1) + diphosphate</text>
        <dbReference type="Rhea" id="RHEA:22508"/>
        <dbReference type="Rhea" id="RHEA-COMP:17339"/>
        <dbReference type="Rhea" id="RHEA-COMP:17340"/>
        <dbReference type="ChEBI" id="CHEBI:33019"/>
        <dbReference type="ChEBI" id="CHEBI:61560"/>
        <dbReference type="ChEBI" id="CHEBI:173112"/>
        <dbReference type="EC" id="2.7.7.7"/>
    </reaction>
</comment>
<dbReference type="NCBIfam" id="TIGR00594">
    <property type="entry name" value="polc"/>
    <property type="match status" value="1"/>
</dbReference>
<protein>
    <recommendedName>
        <fullName evidence="4">DNA polymerase III subunit alpha</fullName>
        <ecNumber evidence="3">2.7.7.7</ecNumber>
    </recommendedName>
</protein>
<feature type="domain" description="Polymerase/histidinol phosphatase N-terminal" evidence="12">
    <location>
        <begin position="3"/>
        <end position="70"/>
    </location>
</feature>
<evidence type="ECO:0000256" key="11">
    <source>
        <dbReference type="ARBA" id="ARBA00049244"/>
    </source>
</evidence>
<dbReference type="Pfam" id="PF07733">
    <property type="entry name" value="DNA_pol3_alpha"/>
    <property type="match status" value="1"/>
</dbReference>
<dbReference type="Proteomes" id="UP001597249">
    <property type="component" value="Unassembled WGS sequence"/>
</dbReference>
<dbReference type="InterPro" id="IPR016195">
    <property type="entry name" value="Pol/histidinol_Pase-like"/>
</dbReference>
<dbReference type="EMBL" id="JBHTMO010000001">
    <property type="protein sequence ID" value="MFD1392091.1"/>
    <property type="molecule type" value="Genomic_DNA"/>
</dbReference>
<dbReference type="InterPro" id="IPR003141">
    <property type="entry name" value="Pol/His_phosphatase_N"/>
</dbReference>
<dbReference type="InterPro" id="IPR004013">
    <property type="entry name" value="PHP_dom"/>
</dbReference>
<reference evidence="14" key="1">
    <citation type="journal article" date="2019" name="Int. J. Syst. Evol. Microbiol.">
        <title>The Global Catalogue of Microorganisms (GCM) 10K type strain sequencing project: providing services to taxonomists for standard genome sequencing and annotation.</title>
        <authorList>
            <consortium name="The Broad Institute Genomics Platform"/>
            <consortium name="The Broad Institute Genome Sequencing Center for Infectious Disease"/>
            <person name="Wu L."/>
            <person name="Ma J."/>
        </authorList>
    </citation>
    <scope>NUCLEOTIDE SEQUENCE [LARGE SCALE GENOMIC DNA]</scope>
    <source>
        <strain evidence="14">CCM 8911</strain>
    </source>
</reference>
<dbReference type="InterPro" id="IPR004805">
    <property type="entry name" value="DnaE2/DnaE/PolC"/>
</dbReference>
<dbReference type="GO" id="GO:0003887">
    <property type="term" value="F:DNA-directed DNA polymerase activity"/>
    <property type="evidence" value="ECO:0007669"/>
    <property type="project" value="UniProtKB-EC"/>
</dbReference>
<sequence length="1101" mass="120580">MFTHIQVKSAYSLLQSPLTLEQIIGAAKARGFSAIGLSDVNVVYGIVDFYSQAQQAGIKPLLGMTVRLPDCEFLVVAETTAGYHQLLRLSSAIMMPAEQQPTLATLPDFGGLAVIVPGAYLMSQAFKDRGQRAEGYFQALAAKQPASLQLGVTPQELDTALPQFAQQANLPLIALSDVSYLNPTDAFTQKVMGAIKEGTQLNFRDPTLMDPGPNWLTKAADAAAPFQAAGQEAALANLAALVARCDVTIEFKQPQLPHFPTPDDVPAPAYLRRLAEQGLAKRFDGQPVPAAYQKRLNYELKVIAEMGFADYFLVVHDVMNHAHEVGIMMGPGRGSAAGSLVAFALAITEVDPLKYDLLFERFLNPARAQMPDIDIDIPDDRRQELINYVHEFYGQTHMAQIITFGTFGAKQAVRDVARVFGLSQFESDKWSKAIPSQFKIDLTQAFKDSLPLRNLISDSDQNRALYQTALALEGLPRHYSTHAAGIVLAQEPLTDTVAVQDGGDGIAQTQVTMTNVERLGLLKIDFLGLRNLSILARATAAIAYQTKKSFDPKQIPLDDTATLKLFARGDTNGVFQFESAGIRSVLRRLQPTAFEDVVATNALYRPGPMEQIDTFIKRKHGEEPITYPAAALEPILAPTYGVLVYQEQVMQVASAMGGFSLGEADLLRRAMSKKKAAVLAAEQTKFIAGAQAKGFDRQTAETVYDYIDHFANYGFNRSHAVAYSMIAFWLAYIKVHYPTAFFAALMNASLNNGPKLRQYVQELKSRKIKVLGPDINRSGLVFRIENGALRFGFLSLKGMRRDFADALLAARATGPFKSLQDVLQRIDAKWLKPENFTALIEAGAFDQFDANRAQVQANLGELIETVKLAGNDVTLFEAFQPKTITVPKLSATAQLDQEAAVLGVYLSGHPVDRYVEALSPFRPLVTSADLEGRTQATLALVIRRIKRIRTKKGQEMAFIDGQDGAGQLSVTVFPSLYPAIAEYHEDQVIIVEGKVEERDGLQLIANRIELGDEALAKLPQGKLFVRLADPADKAAQRALLQLLGQHHGGTPVILVNGKTRESIILKQRYWVDDGAVTLAAIGALAGEKNVVYQRLDRGGEK</sequence>
<dbReference type="SMART" id="SM00481">
    <property type="entry name" value="POLIIIAc"/>
    <property type="match status" value="1"/>
</dbReference>
<dbReference type="Pfam" id="PF14579">
    <property type="entry name" value="HHH_6"/>
    <property type="match status" value="1"/>
</dbReference>
<dbReference type="RefSeq" id="WP_125584545.1">
    <property type="nucleotide sequence ID" value="NZ_JBHTMO010000001.1"/>
</dbReference>
<evidence type="ECO:0000259" key="12">
    <source>
        <dbReference type="SMART" id="SM00481"/>
    </source>
</evidence>
<dbReference type="SUPFAM" id="SSF89550">
    <property type="entry name" value="PHP domain-like"/>
    <property type="match status" value="1"/>
</dbReference>
<proteinExistence type="inferred from homology"/>
<dbReference type="Gene3D" id="3.20.20.140">
    <property type="entry name" value="Metal-dependent hydrolases"/>
    <property type="match status" value="1"/>
</dbReference>
<evidence type="ECO:0000313" key="13">
    <source>
        <dbReference type="EMBL" id="MFD1392091.1"/>
    </source>
</evidence>
<evidence type="ECO:0000256" key="4">
    <source>
        <dbReference type="ARBA" id="ARBA00019114"/>
    </source>
</evidence>
<dbReference type="InterPro" id="IPR004365">
    <property type="entry name" value="NA-bd_OB_tRNA"/>
</dbReference>
<evidence type="ECO:0000256" key="5">
    <source>
        <dbReference type="ARBA" id="ARBA00022679"/>
    </source>
</evidence>
<dbReference type="InterPro" id="IPR029460">
    <property type="entry name" value="DNAPol_HHH"/>
</dbReference>
<comment type="caution">
    <text evidence="13">The sequence shown here is derived from an EMBL/GenBank/DDBJ whole genome shotgun (WGS) entry which is preliminary data.</text>
</comment>
<dbReference type="InterPro" id="IPR040982">
    <property type="entry name" value="DNA_pol3_finger"/>
</dbReference>
<dbReference type="Gene3D" id="1.10.150.870">
    <property type="match status" value="1"/>
</dbReference>
<evidence type="ECO:0000256" key="2">
    <source>
        <dbReference type="ARBA" id="ARBA00009496"/>
    </source>
</evidence>